<evidence type="ECO:0000313" key="1">
    <source>
        <dbReference type="Proteomes" id="UP000887580"/>
    </source>
</evidence>
<evidence type="ECO:0000313" key="2">
    <source>
        <dbReference type="WBParaSite" id="PS1159_v2.g14571.t1"/>
    </source>
</evidence>
<reference evidence="2" key="1">
    <citation type="submission" date="2022-11" db="UniProtKB">
        <authorList>
            <consortium name="WormBaseParasite"/>
        </authorList>
    </citation>
    <scope>IDENTIFICATION</scope>
</reference>
<accession>A0AC35FA11</accession>
<name>A0AC35FA11_9BILA</name>
<proteinExistence type="predicted"/>
<organism evidence="1 2">
    <name type="scientific">Panagrolaimus sp. PS1159</name>
    <dbReference type="NCBI Taxonomy" id="55785"/>
    <lineage>
        <taxon>Eukaryota</taxon>
        <taxon>Metazoa</taxon>
        <taxon>Ecdysozoa</taxon>
        <taxon>Nematoda</taxon>
        <taxon>Chromadorea</taxon>
        <taxon>Rhabditida</taxon>
        <taxon>Tylenchina</taxon>
        <taxon>Panagrolaimomorpha</taxon>
        <taxon>Panagrolaimoidea</taxon>
        <taxon>Panagrolaimidae</taxon>
        <taxon>Panagrolaimus</taxon>
    </lineage>
</organism>
<sequence length="179" mass="20372">MHSIWSRANSVFAFTLTAMSAVTFAVFLSTIMSQRETDVTISATNPRVRVMPDYISETGRSDHAMVSLNIEADVSPIFNWNVKQLFMYLVAEYKTPKNKINQVVLWDKIVLRSERSVVIETNAAPKYYFIDDGQNLRGHENVTLHLKWNIIPNAGYLANANARGSYQVKFPSQYVSGRF</sequence>
<protein>
    <submittedName>
        <fullName evidence="2">Signal peptidase complex subunit 3</fullName>
    </submittedName>
</protein>
<dbReference type="WBParaSite" id="PS1159_v2.g14571.t1">
    <property type="protein sequence ID" value="PS1159_v2.g14571.t1"/>
    <property type="gene ID" value="PS1159_v2.g14571"/>
</dbReference>
<dbReference type="Proteomes" id="UP000887580">
    <property type="component" value="Unplaced"/>
</dbReference>